<dbReference type="InterPro" id="IPR033658">
    <property type="entry name" value="GRX_PICOT-like"/>
</dbReference>
<sequence length="634" mass="70087">MDLVINEKRLRMKEMRALNLDHFRALYYDFQPNGPGQSDAPPAQAGTPKGAMKKNAKRKAKPHDPVTWILDCYKAEDWHGTLSELDQGLAGDSVNPALLWLRADVKARMGHATDACKDLETAIGKSEHNVDILFTWAEILRVPMQAPQKAIAVYDLIESLSTSGVEAQLYHARAAAHIHMQQYQQAQRDLEQCLGSEWDGSRPLPGAHQDLSSGDMPDQRCVALATALYGQGKQEKALQKLDQACKISPANVTALKNRATVKGASSVSLLWLMHQAVLHKSSERDSPGALGPWNECLLDMRQCVLLEPQNQTLQDRMLDLMAFADDSHDIDVIKLSKLLPAPAEIGVLQKMEPISQLHSTRTLKALGHTSFWKQPLFQRTAPRIPRPQPQRARGRSVGKACASAAASQPEAVPLQDAQGRPARFPEAAGVYAVYSKDLKLQYVGMSRKISSSIEKHAKEVPHLVHSVKAGAVPQASRDQLIAEWKSWIQEAVNESGQIPPGNGQEKELWSAKRVKPELKLTPGKGIQDLTVPLETLIDQVVKNTKVVAFIKGTRQQPQCGFSFKVLSILNDNKADYEAINVLDEQYNPGLRETLKTYSQWPTIPQLYVNGELLGGADIVEEMQQSGELQKALTT</sequence>
<evidence type="ECO:0000313" key="8">
    <source>
        <dbReference type="Proteomes" id="UP001438707"/>
    </source>
</evidence>
<dbReference type="CDD" id="cd03028">
    <property type="entry name" value="GRX_PICOT_like"/>
    <property type="match status" value="1"/>
</dbReference>
<dbReference type="PANTHER" id="PTHR10293">
    <property type="entry name" value="GLUTAREDOXIN FAMILY MEMBER"/>
    <property type="match status" value="1"/>
</dbReference>
<dbReference type="GO" id="GO:0051536">
    <property type="term" value="F:iron-sulfur cluster binding"/>
    <property type="evidence" value="ECO:0007669"/>
    <property type="project" value="UniProtKB-KW"/>
</dbReference>
<evidence type="ECO:0000256" key="4">
    <source>
        <dbReference type="ARBA" id="ARBA00023014"/>
    </source>
</evidence>
<protein>
    <recommendedName>
        <fullName evidence="6">Glutaredoxin domain-containing protein</fullName>
    </recommendedName>
</protein>
<dbReference type="InterPro" id="IPR002109">
    <property type="entry name" value="Glutaredoxin"/>
</dbReference>
<dbReference type="Proteomes" id="UP001438707">
    <property type="component" value="Unassembled WGS sequence"/>
</dbReference>
<dbReference type="PROSITE" id="PS51354">
    <property type="entry name" value="GLUTAREDOXIN_2"/>
    <property type="match status" value="1"/>
</dbReference>
<evidence type="ECO:0000256" key="2">
    <source>
        <dbReference type="ARBA" id="ARBA00022723"/>
    </source>
</evidence>
<dbReference type="EMBL" id="JALJOS010000006">
    <property type="protein sequence ID" value="KAK9837939.1"/>
    <property type="molecule type" value="Genomic_DNA"/>
</dbReference>
<evidence type="ECO:0000256" key="1">
    <source>
        <dbReference type="ARBA" id="ARBA00008983"/>
    </source>
</evidence>
<feature type="compositionally biased region" description="Basic residues" evidence="5">
    <location>
        <begin position="51"/>
        <end position="61"/>
    </location>
</feature>
<reference evidence="7 8" key="1">
    <citation type="journal article" date="2024" name="Nat. Commun.">
        <title>Phylogenomics reveals the evolutionary origins of lichenization in chlorophyte algae.</title>
        <authorList>
            <person name="Puginier C."/>
            <person name="Libourel C."/>
            <person name="Otte J."/>
            <person name="Skaloud P."/>
            <person name="Haon M."/>
            <person name="Grisel S."/>
            <person name="Petersen M."/>
            <person name="Berrin J.G."/>
            <person name="Delaux P.M."/>
            <person name="Dal Grande F."/>
            <person name="Keller J."/>
        </authorList>
    </citation>
    <scope>NUCLEOTIDE SEQUENCE [LARGE SCALE GENOMIC DNA]</scope>
    <source>
        <strain evidence="7 8">SAG 2145</strain>
    </source>
</reference>
<organism evidence="7 8">
    <name type="scientific">Apatococcus lobatus</name>
    <dbReference type="NCBI Taxonomy" id="904363"/>
    <lineage>
        <taxon>Eukaryota</taxon>
        <taxon>Viridiplantae</taxon>
        <taxon>Chlorophyta</taxon>
        <taxon>core chlorophytes</taxon>
        <taxon>Trebouxiophyceae</taxon>
        <taxon>Chlorellales</taxon>
        <taxon>Chlorellaceae</taxon>
        <taxon>Apatococcus</taxon>
    </lineage>
</organism>
<keyword evidence="3" id="KW-0408">Iron</keyword>
<proteinExistence type="inferred from homology"/>
<keyword evidence="8" id="KW-1185">Reference proteome</keyword>
<keyword evidence="2" id="KW-0479">Metal-binding</keyword>
<dbReference type="PANTHER" id="PTHR10293:SF45">
    <property type="entry name" value="BIFUNCTIONAL MONOTHIOL GLUTAREDOXIN-S16, CHLOROPLASTIC"/>
    <property type="match status" value="1"/>
</dbReference>
<comment type="similarity">
    <text evidence="1">Belongs to the glutaredoxin family. CGFS subfamily.</text>
</comment>
<evidence type="ECO:0000259" key="6">
    <source>
        <dbReference type="Pfam" id="PF00462"/>
    </source>
</evidence>
<evidence type="ECO:0000256" key="5">
    <source>
        <dbReference type="SAM" id="MobiDB-lite"/>
    </source>
</evidence>
<accession>A0AAW1RVZ7</accession>
<gene>
    <name evidence="7" type="ORF">WJX74_008147</name>
</gene>
<dbReference type="GO" id="GO:0046872">
    <property type="term" value="F:metal ion binding"/>
    <property type="evidence" value="ECO:0007669"/>
    <property type="project" value="UniProtKB-KW"/>
</dbReference>
<dbReference type="SUPFAM" id="SSF52833">
    <property type="entry name" value="Thioredoxin-like"/>
    <property type="match status" value="1"/>
</dbReference>
<dbReference type="InterPro" id="IPR036249">
    <property type="entry name" value="Thioredoxin-like_sf"/>
</dbReference>
<feature type="region of interest" description="Disordered" evidence="5">
    <location>
        <begin position="34"/>
        <end position="62"/>
    </location>
</feature>
<dbReference type="SUPFAM" id="SSF48452">
    <property type="entry name" value="TPR-like"/>
    <property type="match status" value="1"/>
</dbReference>
<comment type="caution">
    <text evidence="7">The sequence shown here is derived from an EMBL/GenBank/DDBJ whole genome shotgun (WGS) entry which is preliminary data.</text>
</comment>
<dbReference type="InterPro" id="IPR004480">
    <property type="entry name" value="Monothiol_GRX-rel"/>
</dbReference>
<feature type="domain" description="Glutaredoxin" evidence="6">
    <location>
        <begin position="546"/>
        <end position="612"/>
    </location>
</feature>
<dbReference type="Gene3D" id="3.40.30.10">
    <property type="entry name" value="Glutaredoxin"/>
    <property type="match status" value="1"/>
</dbReference>
<name>A0AAW1RVZ7_9CHLO</name>
<dbReference type="AlphaFoldDB" id="A0AAW1RVZ7"/>
<evidence type="ECO:0000313" key="7">
    <source>
        <dbReference type="EMBL" id="KAK9837939.1"/>
    </source>
</evidence>
<dbReference type="InterPro" id="IPR011990">
    <property type="entry name" value="TPR-like_helical_dom_sf"/>
</dbReference>
<dbReference type="Pfam" id="PF00462">
    <property type="entry name" value="Glutaredoxin"/>
    <property type="match status" value="1"/>
</dbReference>
<evidence type="ECO:0000256" key="3">
    <source>
        <dbReference type="ARBA" id="ARBA00023004"/>
    </source>
</evidence>
<dbReference type="GO" id="GO:0005759">
    <property type="term" value="C:mitochondrial matrix"/>
    <property type="evidence" value="ECO:0007669"/>
    <property type="project" value="TreeGrafter"/>
</dbReference>
<dbReference type="Gene3D" id="1.25.40.10">
    <property type="entry name" value="Tetratricopeptide repeat domain"/>
    <property type="match status" value="2"/>
</dbReference>
<keyword evidence="4" id="KW-0411">Iron-sulfur</keyword>